<gene>
    <name evidence="3" type="ORF">J3U88_05960</name>
</gene>
<dbReference type="InterPro" id="IPR050179">
    <property type="entry name" value="Trans_hexapeptide_repeat"/>
</dbReference>
<evidence type="ECO:0000313" key="4">
    <source>
        <dbReference type="Proteomes" id="UP000664417"/>
    </source>
</evidence>
<comment type="similarity">
    <text evidence="1">Belongs to the transferase hexapeptide repeat family.</text>
</comment>
<name>A0A8J7Q2C6_9BACT</name>
<evidence type="ECO:0000256" key="1">
    <source>
        <dbReference type="ARBA" id="ARBA00007274"/>
    </source>
</evidence>
<dbReference type="SUPFAM" id="SSF51735">
    <property type="entry name" value="NAD(P)-binding Rossmann-fold domains"/>
    <property type="match status" value="1"/>
</dbReference>
<dbReference type="Gene3D" id="2.40.50.100">
    <property type="match status" value="1"/>
</dbReference>
<dbReference type="InterPro" id="IPR011004">
    <property type="entry name" value="Trimer_LpxA-like_sf"/>
</dbReference>
<dbReference type="Gene3D" id="2.160.10.10">
    <property type="entry name" value="Hexapeptide repeat proteins"/>
    <property type="match status" value="1"/>
</dbReference>
<accession>A0A8J7Q2C6</accession>
<sequence>MFEVILPQLEVNSERALLVTWMVEKGERIKKGQVLAHWETAKSVHELAAPHAGYFFPRVEEGDEADFLSVIAVISETDAEPAPPKAPEAKPNREAAGNFTKKAAALAAQNGLSAADFDKTGIITERDVQSRLRQSALPDLPKTSSLDNLKLPDGLTRVLVITGGIGAMHLIAILRKDPRLDLVGCLDDDPALQDHRLFGVPVLGPLSLLETFWREGRFDQAIIGATAVVATRQKLWDRCKALGIPMANAIDPSAVLGAGVVLGEGNIIGAQVHIGMATRLGDNNFIAAKCNIDHHNQWGSHILTGPGVMSSSFVSVADRVRFGTGIFIEPLVTIGAGAVISSGALLLGPVPADHLVKVRVSTETVHLKKEG</sequence>
<dbReference type="SUPFAM" id="SSF51230">
    <property type="entry name" value="Single hybrid motif"/>
    <property type="match status" value="1"/>
</dbReference>
<dbReference type="InterPro" id="IPR036291">
    <property type="entry name" value="NAD(P)-bd_dom_sf"/>
</dbReference>
<evidence type="ECO:0000313" key="3">
    <source>
        <dbReference type="EMBL" id="MBO1318000.1"/>
    </source>
</evidence>
<organism evidence="3 4">
    <name type="scientific">Acanthopleuribacter pedis</name>
    <dbReference type="NCBI Taxonomy" id="442870"/>
    <lineage>
        <taxon>Bacteria</taxon>
        <taxon>Pseudomonadati</taxon>
        <taxon>Acidobacteriota</taxon>
        <taxon>Holophagae</taxon>
        <taxon>Acanthopleuribacterales</taxon>
        <taxon>Acanthopleuribacteraceae</taxon>
        <taxon>Acanthopleuribacter</taxon>
    </lineage>
</organism>
<dbReference type="InterPro" id="IPR000089">
    <property type="entry name" value="Biotin_lipoyl"/>
</dbReference>
<dbReference type="SUPFAM" id="SSF51161">
    <property type="entry name" value="Trimeric LpxA-like enzymes"/>
    <property type="match status" value="1"/>
</dbReference>
<dbReference type="PROSITE" id="PS00018">
    <property type="entry name" value="EF_HAND_1"/>
    <property type="match status" value="1"/>
</dbReference>
<dbReference type="RefSeq" id="WP_207857545.1">
    <property type="nucleotide sequence ID" value="NZ_JAFREP010000004.1"/>
</dbReference>
<dbReference type="InterPro" id="IPR018247">
    <property type="entry name" value="EF_Hand_1_Ca_BS"/>
</dbReference>
<reference evidence="3" key="1">
    <citation type="submission" date="2021-03" db="EMBL/GenBank/DDBJ databases">
        <authorList>
            <person name="Wang G."/>
        </authorList>
    </citation>
    <scope>NUCLEOTIDE SEQUENCE</scope>
    <source>
        <strain evidence="3">KCTC 12899</strain>
    </source>
</reference>
<dbReference type="Pfam" id="PF00364">
    <property type="entry name" value="Biotin_lipoyl"/>
    <property type="match status" value="1"/>
</dbReference>
<proteinExistence type="inferred from homology"/>
<comment type="caution">
    <text evidence="3">The sequence shown here is derived from an EMBL/GenBank/DDBJ whole genome shotgun (WGS) entry which is preliminary data.</text>
</comment>
<dbReference type="Proteomes" id="UP000664417">
    <property type="component" value="Unassembled WGS sequence"/>
</dbReference>
<dbReference type="Gene3D" id="3.40.50.20">
    <property type="match status" value="1"/>
</dbReference>
<evidence type="ECO:0000259" key="2">
    <source>
        <dbReference type="Pfam" id="PF00364"/>
    </source>
</evidence>
<dbReference type="PANTHER" id="PTHR43300:SF7">
    <property type="entry name" value="UDP-N-ACETYLBACILLOSAMINE N-ACETYLTRANSFERASE"/>
    <property type="match status" value="1"/>
</dbReference>
<dbReference type="AlphaFoldDB" id="A0A8J7Q2C6"/>
<dbReference type="PANTHER" id="PTHR43300">
    <property type="entry name" value="ACETYLTRANSFERASE"/>
    <property type="match status" value="1"/>
</dbReference>
<keyword evidence="4" id="KW-1185">Reference proteome</keyword>
<dbReference type="EMBL" id="JAFREP010000004">
    <property type="protein sequence ID" value="MBO1318000.1"/>
    <property type="molecule type" value="Genomic_DNA"/>
</dbReference>
<feature type="domain" description="Lipoyl-binding" evidence="2">
    <location>
        <begin position="6"/>
        <end position="55"/>
    </location>
</feature>
<protein>
    <recommendedName>
        <fullName evidence="2">Lipoyl-binding domain-containing protein</fullName>
    </recommendedName>
</protein>
<dbReference type="InterPro" id="IPR011053">
    <property type="entry name" value="Single_hybrid_motif"/>
</dbReference>